<dbReference type="OrthoDB" id="341578at2759"/>
<dbReference type="InterPro" id="IPR045864">
    <property type="entry name" value="aa-tRNA-synth_II/BPL/LPL"/>
</dbReference>
<accession>A0A2Z6NPD8</accession>
<keyword evidence="2" id="KW-0067">ATP-binding</keyword>
<proteinExistence type="predicted"/>
<dbReference type="Gene3D" id="3.30.930.10">
    <property type="entry name" value="Bira Bifunctional Protein, Domain 2"/>
    <property type="match status" value="2"/>
</dbReference>
<evidence type="ECO:0000256" key="3">
    <source>
        <dbReference type="ARBA" id="ARBA00022917"/>
    </source>
</evidence>
<dbReference type="GO" id="GO:0006427">
    <property type="term" value="P:histidyl-tRNA aminoacylation"/>
    <property type="evidence" value="ECO:0007669"/>
    <property type="project" value="TreeGrafter"/>
</dbReference>
<dbReference type="FunFam" id="3.40.50.800:FF:000012">
    <property type="entry name" value="Histidine--tRNA ligase, cytoplasmic"/>
    <property type="match status" value="1"/>
</dbReference>
<dbReference type="Gene3D" id="3.40.50.800">
    <property type="entry name" value="Anticodon-binding domain"/>
    <property type="match status" value="1"/>
</dbReference>
<name>A0A2Z6NPD8_TRISU</name>
<protein>
    <recommendedName>
        <fullName evidence="4">Histidyl tRNA synthetase-related domain-containing protein</fullName>
    </recommendedName>
</protein>
<dbReference type="GO" id="GO:0003723">
    <property type="term" value="F:RNA binding"/>
    <property type="evidence" value="ECO:0007669"/>
    <property type="project" value="TreeGrafter"/>
</dbReference>
<dbReference type="PANTHER" id="PTHR11476:SF10">
    <property type="entry name" value="NON-SPECIFIC SERINE_THREONINE PROTEIN KINASE"/>
    <property type="match status" value="1"/>
</dbReference>
<dbReference type="SUPFAM" id="SSF52954">
    <property type="entry name" value="Class II aaRS ABD-related"/>
    <property type="match status" value="1"/>
</dbReference>
<gene>
    <name evidence="5" type="ORF">TSUD_88760</name>
</gene>
<dbReference type="GO" id="GO:0005524">
    <property type="term" value="F:ATP binding"/>
    <property type="evidence" value="ECO:0007669"/>
    <property type="project" value="UniProtKB-KW"/>
</dbReference>
<evidence type="ECO:0000313" key="6">
    <source>
        <dbReference type="Proteomes" id="UP000242715"/>
    </source>
</evidence>
<dbReference type="InterPro" id="IPR024435">
    <property type="entry name" value="HisRS-related_dom"/>
</dbReference>
<reference evidence="6" key="1">
    <citation type="journal article" date="2017" name="Front. Plant Sci.">
        <title>Climate Clever Clovers: New Paradigm to Reduce the Environmental Footprint of Ruminants by Breeding Low Methanogenic Forages Utilizing Haplotype Variation.</title>
        <authorList>
            <person name="Kaur P."/>
            <person name="Appels R."/>
            <person name="Bayer P.E."/>
            <person name="Keeble-Gagnere G."/>
            <person name="Wang J."/>
            <person name="Hirakawa H."/>
            <person name="Shirasawa K."/>
            <person name="Vercoe P."/>
            <person name="Stefanova K."/>
            <person name="Durmic Z."/>
            <person name="Nichols P."/>
            <person name="Revell C."/>
            <person name="Isobe S.N."/>
            <person name="Edwards D."/>
            <person name="Erskine W."/>
        </authorList>
    </citation>
    <scope>NUCLEOTIDE SEQUENCE [LARGE SCALE GENOMIC DNA]</scope>
    <source>
        <strain evidence="6">cv. Daliak</strain>
    </source>
</reference>
<dbReference type="InterPro" id="IPR036621">
    <property type="entry name" value="Anticodon-bd_dom_sf"/>
</dbReference>
<evidence type="ECO:0000256" key="1">
    <source>
        <dbReference type="ARBA" id="ARBA00022741"/>
    </source>
</evidence>
<dbReference type="PANTHER" id="PTHR11476">
    <property type="entry name" value="HISTIDYL-TRNA SYNTHETASE"/>
    <property type="match status" value="1"/>
</dbReference>
<dbReference type="GO" id="GO:0032543">
    <property type="term" value="P:mitochondrial translation"/>
    <property type="evidence" value="ECO:0007669"/>
    <property type="project" value="TreeGrafter"/>
</dbReference>
<keyword evidence="3" id="KW-0648">Protein biosynthesis</keyword>
<dbReference type="Pfam" id="PF12745">
    <property type="entry name" value="HGTP_anticodon2"/>
    <property type="match status" value="1"/>
</dbReference>
<dbReference type="AlphaFoldDB" id="A0A2Z6NPD8"/>
<feature type="domain" description="Histidyl tRNA synthetase-related" evidence="4">
    <location>
        <begin position="351"/>
        <end position="447"/>
    </location>
</feature>
<dbReference type="Proteomes" id="UP000242715">
    <property type="component" value="Unassembled WGS sequence"/>
</dbReference>
<keyword evidence="1" id="KW-0547">Nucleotide-binding</keyword>
<dbReference type="EMBL" id="DF974001">
    <property type="protein sequence ID" value="GAU43903.1"/>
    <property type="molecule type" value="Genomic_DNA"/>
</dbReference>
<dbReference type="GO" id="GO:0005739">
    <property type="term" value="C:mitochondrion"/>
    <property type="evidence" value="ECO:0007669"/>
    <property type="project" value="TreeGrafter"/>
</dbReference>
<dbReference type="GO" id="GO:0004821">
    <property type="term" value="F:histidine-tRNA ligase activity"/>
    <property type="evidence" value="ECO:0007669"/>
    <property type="project" value="TreeGrafter"/>
</dbReference>
<evidence type="ECO:0000256" key="2">
    <source>
        <dbReference type="ARBA" id="ARBA00022840"/>
    </source>
</evidence>
<organism evidence="5 6">
    <name type="scientific">Trifolium subterraneum</name>
    <name type="common">Subterranean clover</name>
    <dbReference type="NCBI Taxonomy" id="3900"/>
    <lineage>
        <taxon>Eukaryota</taxon>
        <taxon>Viridiplantae</taxon>
        <taxon>Streptophyta</taxon>
        <taxon>Embryophyta</taxon>
        <taxon>Tracheophyta</taxon>
        <taxon>Spermatophyta</taxon>
        <taxon>Magnoliopsida</taxon>
        <taxon>eudicotyledons</taxon>
        <taxon>Gunneridae</taxon>
        <taxon>Pentapetalae</taxon>
        <taxon>rosids</taxon>
        <taxon>fabids</taxon>
        <taxon>Fabales</taxon>
        <taxon>Fabaceae</taxon>
        <taxon>Papilionoideae</taxon>
        <taxon>50 kb inversion clade</taxon>
        <taxon>NPAAA clade</taxon>
        <taxon>Hologalegina</taxon>
        <taxon>IRL clade</taxon>
        <taxon>Trifolieae</taxon>
        <taxon>Trifolium</taxon>
    </lineage>
</organism>
<sequence length="455" mass="51888">MQKSEDTSIYDKVLNAIFDEEMLSTKHIHQVGRLGSVGDNGSSIQHTDFVTEVRDYVVDVIKEIFKQHCAKHLEISPVRLLDDCPQFNRNAVKLLTQGGNMLELSHELRLPFVNWIISNQKSSFKRYEISYVYRRAVGHSSPNRYLQVTKDIVTCFFHEDSCDIHLNHADLLGAIWSWTGIKVEHRVKVAELLSMMGSLRPQSSERKSKWVVIRRQLLQELGLDEAMVNRLQTVGLRFCGSADQALPRLRGALPSDKRTFKALDELSELANLLRIWRIDKNVYLRKENSSSSLSEGILLAVGGRYDNLLHQLRSSDYKGNPPTGMGTSLALETIIQNCPVDFKPSRNEANISILVCSRGGGGLLVERMELVAELWQENFKAEFVPIPDPSLTEQYEYANEHDIKCLVIITDASFSLADTVRHLELKKEKNVERENLVKFLSDAMATQFRNPYIWI</sequence>
<dbReference type="GO" id="GO:0005829">
    <property type="term" value="C:cytosol"/>
    <property type="evidence" value="ECO:0007669"/>
    <property type="project" value="TreeGrafter"/>
</dbReference>
<keyword evidence="6" id="KW-1185">Reference proteome</keyword>
<evidence type="ECO:0000259" key="4">
    <source>
        <dbReference type="Pfam" id="PF12745"/>
    </source>
</evidence>
<evidence type="ECO:0000313" key="5">
    <source>
        <dbReference type="EMBL" id="GAU43903.1"/>
    </source>
</evidence>
<dbReference type="SUPFAM" id="SSF55681">
    <property type="entry name" value="Class II aaRS and biotin synthetases"/>
    <property type="match status" value="1"/>
</dbReference>